<evidence type="ECO:0000256" key="2">
    <source>
        <dbReference type="ARBA" id="ARBA00006824"/>
    </source>
</evidence>
<evidence type="ECO:0000313" key="9">
    <source>
        <dbReference type="Proteomes" id="UP001153069"/>
    </source>
</evidence>
<dbReference type="OrthoDB" id="45484at2759"/>
<sequence>MRIRRSHLVLAMSLLAISLLPSSSAFLVPANDVAGAGKSPRSIYSDHIQNRKNSAAQSSMLDSVGHARSSSSTSLNAVIDLHLASAVANQYNYCLAHYPLPTQCVTSSILSGIGDVVAQFGQFQQRKSSKGDDILFLPSSTTATFSLDTDRLARFMLKGFGGGVIWSVWFGTNELWTNQLMQYPISSSNDGGGATMTEWLSSLGGGTGAAIAGKTMTSILLEQFVGAPIIYTFWDIPVPTLLNPTSDNRSIPREVQTKLPALLIDNAKIWSFANVLVYNAPLEYRVLISSLFDIIWQSIVSAHVMTTTRPVISTPDAGLDKILLPEANTVTSERLPETGKVAV</sequence>
<dbReference type="AlphaFoldDB" id="A0A9N8EUD2"/>
<comment type="similarity">
    <text evidence="2 6">Belongs to the peroxisomal membrane protein PXMP2/4 family.</text>
</comment>
<evidence type="ECO:0000256" key="7">
    <source>
        <dbReference type="SAM" id="SignalP"/>
    </source>
</evidence>
<evidence type="ECO:0000256" key="4">
    <source>
        <dbReference type="ARBA" id="ARBA00022989"/>
    </source>
</evidence>
<evidence type="ECO:0000256" key="1">
    <source>
        <dbReference type="ARBA" id="ARBA00004141"/>
    </source>
</evidence>
<feature type="signal peptide" evidence="7">
    <location>
        <begin position="1"/>
        <end position="25"/>
    </location>
</feature>
<evidence type="ECO:0000313" key="8">
    <source>
        <dbReference type="EMBL" id="CAB9527406.1"/>
    </source>
</evidence>
<organism evidence="8 9">
    <name type="scientific">Seminavis robusta</name>
    <dbReference type="NCBI Taxonomy" id="568900"/>
    <lineage>
        <taxon>Eukaryota</taxon>
        <taxon>Sar</taxon>
        <taxon>Stramenopiles</taxon>
        <taxon>Ochrophyta</taxon>
        <taxon>Bacillariophyta</taxon>
        <taxon>Bacillariophyceae</taxon>
        <taxon>Bacillariophycidae</taxon>
        <taxon>Naviculales</taxon>
        <taxon>Naviculaceae</taxon>
        <taxon>Seminavis</taxon>
    </lineage>
</organism>
<gene>
    <name evidence="8" type="ORF">SEMRO_1990_G309740.1</name>
</gene>
<dbReference type="PANTHER" id="PTHR11266">
    <property type="entry name" value="PEROXISOMAL MEMBRANE PROTEIN 2, PXMP2 MPV17"/>
    <property type="match status" value="1"/>
</dbReference>
<keyword evidence="5" id="KW-0472">Membrane</keyword>
<name>A0A9N8EUD2_9STRA</name>
<evidence type="ECO:0000256" key="6">
    <source>
        <dbReference type="RuleBase" id="RU363053"/>
    </source>
</evidence>
<dbReference type="GO" id="GO:0016020">
    <property type="term" value="C:membrane"/>
    <property type="evidence" value="ECO:0007669"/>
    <property type="project" value="UniProtKB-SubCell"/>
</dbReference>
<evidence type="ECO:0000256" key="5">
    <source>
        <dbReference type="ARBA" id="ARBA00023136"/>
    </source>
</evidence>
<proteinExistence type="inferred from homology"/>
<keyword evidence="4" id="KW-1133">Transmembrane helix</keyword>
<comment type="caution">
    <text evidence="8">The sequence shown here is derived from an EMBL/GenBank/DDBJ whole genome shotgun (WGS) entry which is preliminary data.</text>
</comment>
<reference evidence="8" key="1">
    <citation type="submission" date="2020-06" db="EMBL/GenBank/DDBJ databases">
        <authorList>
            <consortium name="Plant Systems Biology data submission"/>
        </authorList>
    </citation>
    <scope>NUCLEOTIDE SEQUENCE</scope>
    <source>
        <strain evidence="8">D6</strain>
    </source>
</reference>
<dbReference type="Proteomes" id="UP001153069">
    <property type="component" value="Unassembled WGS sequence"/>
</dbReference>
<evidence type="ECO:0000256" key="3">
    <source>
        <dbReference type="ARBA" id="ARBA00022692"/>
    </source>
</evidence>
<dbReference type="EMBL" id="CAICTM010001988">
    <property type="protein sequence ID" value="CAB9527406.1"/>
    <property type="molecule type" value="Genomic_DNA"/>
</dbReference>
<keyword evidence="7" id="KW-0732">Signal</keyword>
<accession>A0A9N8EUD2</accession>
<protein>
    <submittedName>
        <fullName evidence="8">Uncharacterized protein</fullName>
    </submittedName>
</protein>
<keyword evidence="3" id="KW-0812">Transmembrane</keyword>
<feature type="chain" id="PRO_5040498586" evidence="7">
    <location>
        <begin position="26"/>
        <end position="343"/>
    </location>
</feature>
<dbReference type="InterPro" id="IPR007248">
    <property type="entry name" value="Mpv17_PMP22"/>
</dbReference>
<dbReference type="PANTHER" id="PTHR11266:SF121">
    <property type="entry name" value="OS09G0315000 PROTEIN"/>
    <property type="match status" value="1"/>
</dbReference>
<keyword evidence="9" id="KW-1185">Reference proteome</keyword>
<dbReference type="GO" id="GO:0005737">
    <property type="term" value="C:cytoplasm"/>
    <property type="evidence" value="ECO:0007669"/>
    <property type="project" value="TreeGrafter"/>
</dbReference>
<comment type="subcellular location">
    <subcellularLocation>
        <location evidence="1">Membrane</location>
        <topology evidence="1">Multi-pass membrane protein</topology>
    </subcellularLocation>
</comment>